<dbReference type="NCBIfam" id="TIGR00456">
    <property type="entry name" value="argS"/>
    <property type="match status" value="1"/>
</dbReference>
<keyword evidence="7 10" id="KW-0030">Aminoacyl-tRNA synthetase</keyword>
<dbReference type="GO" id="GO:0006420">
    <property type="term" value="P:arginyl-tRNA aminoacylation"/>
    <property type="evidence" value="ECO:0007669"/>
    <property type="project" value="UniProtKB-UniRule"/>
</dbReference>
<dbReference type="GO" id="GO:0005737">
    <property type="term" value="C:cytoplasm"/>
    <property type="evidence" value="ECO:0007669"/>
    <property type="project" value="UniProtKB-UniRule"/>
</dbReference>
<name>A0A1F7HL61_9BACT</name>
<evidence type="ECO:0000256" key="3">
    <source>
        <dbReference type="ARBA" id="ARBA00022598"/>
    </source>
</evidence>
<dbReference type="GO" id="GO:0005524">
    <property type="term" value="F:ATP binding"/>
    <property type="evidence" value="ECO:0007669"/>
    <property type="project" value="UniProtKB-KW"/>
</dbReference>
<evidence type="ECO:0000256" key="5">
    <source>
        <dbReference type="ARBA" id="ARBA00022840"/>
    </source>
</evidence>
<dbReference type="InterPro" id="IPR008909">
    <property type="entry name" value="DALR_anticod-bd"/>
</dbReference>
<dbReference type="EC" id="6.1.1.19" evidence="2 9"/>
<dbReference type="GO" id="GO:0004814">
    <property type="term" value="F:arginine-tRNA ligase activity"/>
    <property type="evidence" value="ECO:0007669"/>
    <property type="project" value="UniProtKB-UniRule"/>
</dbReference>
<dbReference type="InterPro" id="IPR009080">
    <property type="entry name" value="tRNAsynth_Ia_anticodon-bd"/>
</dbReference>
<dbReference type="SUPFAM" id="SSF52374">
    <property type="entry name" value="Nucleotidylyl transferase"/>
    <property type="match status" value="1"/>
</dbReference>
<dbReference type="EMBL" id="MFZT01000004">
    <property type="protein sequence ID" value="OGK31941.1"/>
    <property type="molecule type" value="Genomic_DNA"/>
</dbReference>
<keyword evidence="5 10" id="KW-0067">ATP-binding</keyword>
<keyword evidence="4 10" id="KW-0547">Nucleotide-binding</keyword>
<comment type="catalytic activity">
    <reaction evidence="8">
        <text>tRNA(Arg) + L-arginine + ATP = L-arginyl-tRNA(Arg) + AMP + diphosphate</text>
        <dbReference type="Rhea" id="RHEA:20301"/>
        <dbReference type="Rhea" id="RHEA-COMP:9658"/>
        <dbReference type="Rhea" id="RHEA-COMP:9673"/>
        <dbReference type="ChEBI" id="CHEBI:30616"/>
        <dbReference type="ChEBI" id="CHEBI:32682"/>
        <dbReference type="ChEBI" id="CHEBI:33019"/>
        <dbReference type="ChEBI" id="CHEBI:78442"/>
        <dbReference type="ChEBI" id="CHEBI:78513"/>
        <dbReference type="ChEBI" id="CHEBI:456215"/>
        <dbReference type="EC" id="6.1.1.19"/>
    </reaction>
</comment>
<sequence length="432" mass="49086">LGHLFSYLYGESLSRVLEWAGHTIFRCNYQGDIGLHVAKCLYVAQQKSSHISQLRTLDEKVSFLQTCYQEGSAAYESDLASKAAIDELNKRLYAHDTEIADLWKETRQWSLDYYLQFEKTLDARFDRYFFESETWKVGIDLVKEHTEKSELPIFEESDGAVVFKGENYGLHTRVFITSHNTPTYEAKDLGLISLKKDVWPFDVSLVTTANEQNAYWKVVIKAAELVFPEMAGKMKHLGFGMINLKGSKMSSRTGVIISSTDLLETVRSLVQKQLEPQPESLQALTIASVKYAFLKSDPKKNMIFDFDESISLHGNSGPYLLYAYARMRSILRQAKLQNVSITSIAGVELELLRLLPRFPEIITDAARSYAPHIIASYLIRLTHTFNTFYEQCPVLQASDPEQKQFRLALTTATAHIVKNGLHILGIDVAEKL</sequence>
<dbReference type="Pfam" id="PF00750">
    <property type="entry name" value="tRNA-synt_1d"/>
    <property type="match status" value="1"/>
</dbReference>
<proteinExistence type="inferred from homology"/>
<keyword evidence="6 10" id="KW-0648">Protein biosynthesis</keyword>
<dbReference type="InterPro" id="IPR001278">
    <property type="entry name" value="Arg-tRNA-ligase"/>
</dbReference>
<evidence type="ECO:0000259" key="11">
    <source>
        <dbReference type="SMART" id="SM00836"/>
    </source>
</evidence>
<evidence type="ECO:0000256" key="2">
    <source>
        <dbReference type="ARBA" id="ARBA00012837"/>
    </source>
</evidence>
<feature type="domain" description="DALR anticodon binding" evidence="11">
    <location>
        <begin position="320"/>
        <end position="432"/>
    </location>
</feature>
<evidence type="ECO:0000313" key="12">
    <source>
        <dbReference type="EMBL" id="OGK31941.1"/>
    </source>
</evidence>
<dbReference type="Gene3D" id="1.10.730.10">
    <property type="entry name" value="Isoleucyl-tRNA Synthetase, Domain 1"/>
    <property type="match status" value="1"/>
</dbReference>
<dbReference type="InterPro" id="IPR035684">
    <property type="entry name" value="ArgRS_core"/>
</dbReference>
<evidence type="ECO:0000256" key="7">
    <source>
        <dbReference type="ARBA" id="ARBA00023146"/>
    </source>
</evidence>
<feature type="non-terminal residue" evidence="12">
    <location>
        <position position="1"/>
    </location>
</feature>
<dbReference type="Gene3D" id="3.40.50.620">
    <property type="entry name" value="HUPs"/>
    <property type="match status" value="1"/>
</dbReference>
<dbReference type="PANTHER" id="PTHR11956:SF5">
    <property type="entry name" value="ARGININE--TRNA LIGASE, CYTOPLASMIC"/>
    <property type="match status" value="1"/>
</dbReference>
<gene>
    <name evidence="12" type="ORF">A3D08_01665</name>
</gene>
<keyword evidence="3 10" id="KW-0436">Ligase</keyword>
<evidence type="ECO:0000256" key="6">
    <source>
        <dbReference type="ARBA" id="ARBA00022917"/>
    </source>
</evidence>
<evidence type="ECO:0000256" key="4">
    <source>
        <dbReference type="ARBA" id="ARBA00022741"/>
    </source>
</evidence>
<evidence type="ECO:0000256" key="8">
    <source>
        <dbReference type="ARBA" id="ARBA00049339"/>
    </source>
</evidence>
<organism evidence="12 13">
    <name type="scientific">Candidatus Roizmanbacteria bacterium RIFCSPHIGHO2_02_FULL_43_11</name>
    <dbReference type="NCBI Taxonomy" id="1802043"/>
    <lineage>
        <taxon>Bacteria</taxon>
        <taxon>Candidatus Roizmaniibacteriota</taxon>
    </lineage>
</organism>
<reference evidence="12 13" key="1">
    <citation type="journal article" date="2016" name="Nat. Commun.">
        <title>Thousands of microbial genomes shed light on interconnected biogeochemical processes in an aquifer system.</title>
        <authorList>
            <person name="Anantharaman K."/>
            <person name="Brown C.T."/>
            <person name="Hug L.A."/>
            <person name="Sharon I."/>
            <person name="Castelle C.J."/>
            <person name="Probst A.J."/>
            <person name="Thomas B.C."/>
            <person name="Singh A."/>
            <person name="Wilkins M.J."/>
            <person name="Karaoz U."/>
            <person name="Brodie E.L."/>
            <person name="Williams K.H."/>
            <person name="Hubbard S.S."/>
            <person name="Banfield J.F."/>
        </authorList>
    </citation>
    <scope>NUCLEOTIDE SEQUENCE [LARGE SCALE GENOMIC DNA]</scope>
</reference>
<comment type="caution">
    <text evidence="12">The sequence shown here is derived from an EMBL/GenBank/DDBJ whole genome shotgun (WGS) entry which is preliminary data.</text>
</comment>
<accession>A0A1F7HL61</accession>
<dbReference type="InterPro" id="IPR014729">
    <property type="entry name" value="Rossmann-like_a/b/a_fold"/>
</dbReference>
<evidence type="ECO:0000256" key="10">
    <source>
        <dbReference type="RuleBase" id="RU363038"/>
    </source>
</evidence>
<dbReference type="SMART" id="SM00836">
    <property type="entry name" value="DALR_1"/>
    <property type="match status" value="1"/>
</dbReference>
<dbReference type="FunFam" id="1.10.730.10:FF:000006">
    <property type="entry name" value="Arginyl-tRNA synthetase 2, mitochondrial"/>
    <property type="match status" value="1"/>
</dbReference>
<dbReference type="AlphaFoldDB" id="A0A1F7HL61"/>
<dbReference type="Pfam" id="PF05746">
    <property type="entry name" value="DALR_1"/>
    <property type="match status" value="1"/>
</dbReference>
<dbReference type="SUPFAM" id="SSF47323">
    <property type="entry name" value="Anticodon-binding domain of a subclass of class I aminoacyl-tRNA synthetases"/>
    <property type="match status" value="1"/>
</dbReference>
<evidence type="ECO:0000313" key="13">
    <source>
        <dbReference type="Proteomes" id="UP000178098"/>
    </source>
</evidence>
<evidence type="ECO:0000256" key="9">
    <source>
        <dbReference type="NCBIfam" id="TIGR00456"/>
    </source>
</evidence>
<dbReference type="PANTHER" id="PTHR11956">
    <property type="entry name" value="ARGINYL-TRNA SYNTHETASE"/>
    <property type="match status" value="1"/>
</dbReference>
<dbReference type="Proteomes" id="UP000178098">
    <property type="component" value="Unassembled WGS sequence"/>
</dbReference>
<evidence type="ECO:0000256" key="1">
    <source>
        <dbReference type="ARBA" id="ARBA00005594"/>
    </source>
</evidence>
<comment type="similarity">
    <text evidence="1 10">Belongs to the class-I aminoacyl-tRNA synthetase family.</text>
</comment>
<protein>
    <recommendedName>
        <fullName evidence="2 9">Arginine--tRNA ligase</fullName>
        <ecNumber evidence="2 9">6.1.1.19</ecNumber>
    </recommendedName>
</protein>